<keyword evidence="2" id="KW-1185">Reference proteome</keyword>
<dbReference type="RefSeq" id="WP_073019367.1">
    <property type="nucleotide sequence ID" value="NZ_FQWF01000007.1"/>
</dbReference>
<protein>
    <submittedName>
        <fullName evidence="1">Uncharacterized protein</fullName>
    </submittedName>
</protein>
<name>A0A1M5KW11_9FLAO</name>
<evidence type="ECO:0000313" key="1">
    <source>
        <dbReference type="EMBL" id="SHG56699.1"/>
    </source>
</evidence>
<dbReference type="AlphaFoldDB" id="A0A1M5KW11"/>
<proteinExistence type="predicted"/>
<sequence>MISGEIIASYDPDWKSMADLDGIVKNLFGDAGEVINYNIQFQIATVVKNPDGTVTVTGTNGASFVQEKTPNDIIFTDKDGKQYTVAADAPAGPIASSGQLAPGGIPTSKNTNGMGSGGVVAEISSPDVRVILTKGNGKYAFDTAPTSQNGSLNKTYTTLPQKSGGTYNVPLKVISDKPNSTDVIVATVDFKNGKTKKDLVFKTQNGTAIDSTQIVWNGNIATLTLKKTLDFAKESIIATVRPAVPKDPKEAASKYDIAGTIDLWHLTNKKVNVTLVSVNGATIPANAQTELNTIYEPAGITFNVSTTAITLDNIWGESIQTSESGLLATYTDEQQQITNNLKQKLGAAYKNDTYYIIYTDTPSNKSNILGFMPLKRQYGFIFNKNNIVRTLAHELGHGVFGLKHPFTEYNTTTTTNLLMDYGTGVELSHNDWQVLHAPGLQLYPFIQGDDAGELAGGYAIAPDWSFVSNGDEKTIANIEAAPEGFLGGFIDINGVNYKWDGKNYVNLDGVSNTKAIVKEPALGSKIYLFYNNNASCGNNNFLRSTNTKELQAIITAKVKYPTKLVAYIKRFSQDKTLKSRGKDENRSTYWGVVDCNSRNNQSINCPNLPTDIKEITVDYLVNNFYASKSAACLEKITLDKRKELLQKMLKEWAVTSCVESESYPNIRIGNCYEPLVYKLILSTKTTDEKAMLDWLVKEKIIFPLLDKTQFQTFDEIAKKLVSWQLRYYPVSSQKIVESVLENEVKRIEYIDNLVSGTIETNSFVLKREAYGQCKECIPVAEQMIEITNPLDYVLVRFKNQTMGYKAGSIAKMPALAALYLFNKDRRELIISSSKTMFNIALFAVGVGELQAAYKTYQASRTLYASYIGIKALGDVGMSITDIIINDALVNEWATTPEGQKRLERWNTINTYYAIATISATAVDLAVQKFGRRVINNSNEFDTFADELMRVQGAGKLAQSLTGALKNTYDDLLKAGYKVSDDGISIIFKNVDDLPIAKISDDALHIKIPDNHGGGGWAKQSNTSNATTALSKINNGDPLYRIGTLNHSAAAEAQYWSLENPANITDIKLFAQKYGIPEANLKNGDFFIEIGKPKANIPKISREAPGVGGNVGGNIEIVVPVSGVKLESFHTIKF</sequence>
<organism evidence="1 2">
    <name type="scientific">Flavobacterium micromati</name>
    <dbReference type="NCBI Taxonomy" id="229205"/>
    <lineage>
        <taxon>Bacteria</taxon>
        <taxon>Pseudomonadati</taxon>
        <taxon>Bacteroidota</taxon>
        <taxon>Flavobacteriia</taxon>
        <taxon>Flavobacteriales</taxon>
        <taxon>Flavobacteriaceae</taxon>
        <taxon>Flavobacterium</taxon>
    </lineage>
</organism>
<dbReference type="STRING" id="229205.SAMN05444372_107103"/>
<reference evidence="2" key="1">
    <citation type="submission" date="2016-11" db="EMBL/GenBank/DDBJ databases">
        <authorList>
            <person name="Varghese N."/>
            <person name="Submissions S."/>
        </authorList>
    </citation>
    <scope>NUCLEOTIDE SEQUENCE [LARGE SCALE GENOMIC DNA]</scope>
    <source>
        <strain evidence="2">DSM 17659</strain>
    </source>
</reference>
<dbReference type="GO" id="GO:0008237">
    <property type="term" value="F:metallopeptidase activity"/>
    <property type="evidence" value="ECO:0007669"/>
    <property type="project" value="InterPro"/>
</dbReference>
<dbReference type="Proteomes" id="UP000184020">
    <property type="component" value="Unassembled WGS sequence"/>
</dbReference>
<dbReference type="SUPFAM" id="SSF55486">
    <property type="entry name" value="Metalloproteases ('zincins'), catalytic domain"/>
    <property type="match status" value="1"/>
</dbReference>
<dbReference type="Gene3D" id="3.40.390.10">
    <property type="entry name" value="Collagenase (Catalytic Domain)"/>
    <property type="match status" value="1"/>
</dbReference>
<accession>A0A1M5KW11</accession>
<evidence type="ECO:0000313" key="2">
    <source>
        <dbReference type="Proteomes" id="UP000184020"/>
    </source>
</evidence>
<dbReference type="InterPro" id="IPR024079">
    <property type="entry name" value="MetalloPept_cat_dom_sf"/>
</dbReference>
<dbReference type="OrthoDB" id="1521695at2"/>
<gene>
    <name evidence="1" type="ORF">SAMN05444372_107103</name>
</gene>
<dbReference type="EMBL" id="FQWF01000007">
    <property type="protein sequence ID" value="SHG56699.1"/>
    <property type="molecule type" value="Genomic_DNA"/>
</dbReference>